<sequence length="163" mass="19295">MLSLSEFGKHRLGKDGLNYWCKECNRERTREWSKTASGIYTTLKAQSKFWNRENIDITRQDFIDWYNAQTKQCVYCGIKEQDLHKVGDTHNNKLDRLTIDRKDNERGYSIDNIVLACHRCNGTKSDLFSYEIMKEIAQKYIKPMWDAQLYHSLPTSMIKEGNR</sequence>
<gene>
    <name evidence="1" type="ORF">S01H1_65565</name>
</gene>
<reference evidence="1" key="1">
    <citation type="journal article" date="2014" name="Front. Microbiol.">
        <title>High frequency of phylogenetically diverse reductive dehalogenase-homologous genes in deep subseafloor sedimentary metagenomes.</title>
        <authorList>
            <person name="Kawai M."/>
            <person name="Futagami T."/>
            <person name="Toyoda A."/>
            <person name="Takaki Y."/>
            <person name="Nishi S."/>
            <person name="Hori S."/>
            <person name="Arai W."/>
            <person name="Tsubouchi T."/>
            <person name="Morono Y."/>
            <person name="Uchiyama I."/>
            <person name="Ito T."/>
            <person name="Fujiyama A."/>
            <person name="Inagaki F."/>
            <person name="Takami H."/>
        </authorList>
    </citation>
    <scope>NUCLEOTIDE SEQUENCE</scope>
    <source>
        <strain evidence="1">Expedition CK06-06</strain>
    </source>
</reference>
<protein>
    <submittedName>
        <fullName evidence="1">Uncharacterized protein</fullName>
    </submittedName>
</protein>
<dbReference type="AlphaFoldDB" id="X0YN08"/>
<accession>X0YN08</accession>
<dbReference type="EMBL" id="BARS01043292">
    <property type="protein sequence ID" value="GAG38086.1"/>
    <property type="molecule type" value="Genomic_DNA"/>
</dbReference>
<name>X0YN08_9ZZZZ</name>
<dbReference type="Gene3D" id="3.30.40.220">
    <property type="match status" value="1"/>
</dbReference>
<comment type="caution">
    <text evidence="1">The sequence shown here is derived from an EMBL/GenBank/DDBJ whole genome shotgun (WGS) entry which is preliminary data.</text>
</comment>
<organism evidence="1">
    <name type="scientific">marine sediment metagenome</name>
    <dbReference type="NCBI Taxonomy" id="412755"/>
    <lineage>
        <taxon>unclassified sequences</taxon>
        <taxon>metagenomes</taxon>
        <taxon>ecological metagenomes</taxon>
    </lineage>
</organism>
<proteinExistence type="predicted"/>
<evidence type="ECO:0000313" key="1">
    <source>
        <dbReference type="EMBL" id="GAG38086.1"/>
    </source>
</evidence>